<dbReference type="STRING" id="287098.SAMN05421665_2794"/>
<dbReference type="InterPro" id="IPR051017">
    <property type="entry name" value="Aldolase-II_Adducin_sf"/>
</dbReference>
<dbReference type="PANTHER" id="PTHR10672:SF3">
    <property type="entry name" value="PROTEIN HU-LI TAI SHAO"/>
    <property type="match status" value="1"/>
</dbReference>
<dbReference type="GO" id="GO:0051015">
    <property type="term" value="F:actin filament binding"/>
    <property type="evidence" value="ECO:0007669"/>
    <property type="project" value="TreeGrafter"/>
</dbReference>
<keyword evidence="4" id="KW-1185">Reference proteome</keyword>
<gene>
    <name evidence="3" type="ORF">SAMN05421665_2794</name>
</gene>
<dbReference type="PANTHER" id="PTHR10672">
    <property type="entry name" value="ADDUCIN"/>
    <property type="match status" value="1"/>
</dbReference>
<dbReference type="Proteomes" id="UP000186997">
    <property type="component" value="Unassembled WGS sequence"/>
</dbReference>
<dbReference type="AlphaFoldDB" id="A0A1R3XBT5"/>
<dbReference type="InterPro" id="IPR001303">
    <property type="entry name" value="Aldolase_II/adducin_N"/>
</dbReference>
<sequence length="249" mass="27851">MNSHPQNMTHWQERVDMAAAFRWTARLNMHEGVANHFSLAINDDGTRFLMNPNQMHFSRIKASDLIVVDANDPDTLTGPNAPDPTAWGLHGGIHRLVPHARCAMHVHSIFATVLASLKDSRLPPIDQNCCTFFNRYVIDDGYGGLAFESEGARCAALFSDPKQKVMIMGNHGVLVIGATVAETFNRMYYFERAAETYIRALQTGQPLRVLPDDIAEKTAQELESYPEQDIRHLAELRAVLDAEQADYAT</sequence>
<dbReference type="RefSeq" id="WP_076660521.1">
    <property type="nucleotide sequence ID" value="NZ_FTPR01000002.1"/>
</dbReference>
<comment type="similarity">
    <text evidence="1">Belongs to the aldolase class II family.</text>
</comment>
<dbReference type="SUPFAM" id="SSF53639">
    <property type="entry name" value="AraD/HMP-PK domain-like"/>
    <property type="match status" value="1"/>
</dbReference>
<evidence type="ECO:0000313" key="4">
    <source>
        <dbReference type="Proteomes" id="UP000186997"/>
    </source>
</evidence>
<dbReference type="EMBL" id="FTPR01000002">
    <property type="protein sequence ID" value="SIT88767.1"/>
    <property type="molecule type" value="Genomic_DNA"/>
</dbReference>
<dbReference type="OrthoDB" id="5291399at2"/>
<dbReference type="Pfam" id="PF00596">
    <property type="entry name" value="Aldolase_II"/>
    <property type="match status" value="1"/>
</dbReference>
<feature type="domain" description="Class II aldolase/adducin N-terminal" evidence="2">
    <location>
        <begin position="15"/>
        <end position="198"/>
    </location>
</feature>
<evidence type="ECO:0000256" key="1">
    <source>
        <dbReference type="ARBA" id="ARBA00037961"/>
    </source>
</evidence>
<dbReference type="SMART" id="SM01007">
    <property type="entry name" value="Aldolase_II"/>
    <property type="match status" value="1"/>
</dbReference>
<accession>A0A1R3XBT5</accession>
<dbReference type="InterPro" id="IPR036409">
    <property type="entry name" value="Aldolase_II/adducin_N_sf"/>
</dbReference>
<dbReference type="Gene3D" id="3.40.225.10">
    <property type="entry name" value="Class II aldolase/adducin N-terminal domain"/>
    <property type="match status" value="1"/>
</dbReference>
<evidence type="ECO:0000313" key="3">
    <source>
        <dbReference type="EMBL" id="SIT88767.1"/>
    </source>
</evidence>
<proteinExistence type="inferred from homology"/>
<name>A0A1R3XBT5_9RHOB</name>
<organism evidence="3 4">
    <name type="scientific">Yoonia rosea</name>
    <dbReference type="NCBI Taxonomy" id="287098"/>
    <lineage>
        <taxon>Bacteria</taxon>
        <taxon>Pseudomonadati</taxon>
        <taxon>Pseudomonadota</taxon>
        <taxon>Alphaproteobacteria</taxon>
        <taxon>Rhodobacterales</taxon>
        <taxon>Paracoccaceae</taxon>
        <taxon>Yoonia</taxon>
    </lineage>
</organism>
<dbReference type="GO" id="GO:0005856">
    <property type="term" value="C:cytoskeleton"/>
    <property type="evidence" value="ECO:0007669"/>
    <property type="project" value="TreeGrafter"/>
</dbReference>
<reference evidence="4" key="1">
    <citation type="submission" date="2017-01" db="EMBL/GenBank/DDBJ databases">
        <authorList>
            <person name="Varghese N."/>
            <person name="Submissions S."/>
        </authorList>
    </citation>
    <scope>NUCLEOTIDE SEQUENCE [LARGE SCALE GENOMIC DNA]</scope>
    <source>
        <strain evidence="4">DSM 29591</strain>
    </source>
</reference>
<evidence type="ECO:0000259" key="2">
    <source>
        <dbReference type="SMART" id="SM01007"/>
    </source>
</evidence>
<protein>
    <submittedName>
        <fullName evidence="3">Ribulose-5-phosphate 4-epimerase/Fuculose-1-phosphate aldolase</fullName>
    </submittedName>
</protein>
<dbReference type="NCBIfam" id="NF005689">
    <property type="entry name" value="PRK07490.1"/>
    <property type="match status" value="1"/>
</dbReference>